<evidence type="ECO:0000256" key="1">
    <source>
        <dbReference type="ARBA" id="ARBA00004651"/>
    </source>
</evidence>
<dbReference type="Pfam" id="PF04234">
    <property type="entry name" value="CopC"/>
    <property type="match status" value="1"/>
</dbReference>
<evidence type="ECO:0000256" key="9">
    <source>
        <dbReference type="SAM" id="Phobius"/>
    </source>
</evidence>
<feature type="transmembrane region" description="Helical" evidence="9">
    <location>
        <begin position="178"/>
        <end position="197"/>
    </location>
</feature>
<evidence type="ECO:0000259" key="10">
    <source>
        <dbReference type="Pfam" id="PF04234"/>
    </source>
</evidence>
<keyword evidence="7" id="KW-0186">Copper</keyword>
<dbReference type="InterPro" id="IPR008457">
    <property type="entry name" value="Cu-R_CopD_dom"/>
</dbReference>
<dbReference type="EMBL" id="CAEZWJ010000046">
    <property type="protein sequence ID" value="CAB4660366.1"/>
    <property type="molecule type" value="Genomic_DNA"/>
</dbReference>
<organism evidence="12">
    <name type="scientific">freshwater metagenome</name>
    <dbReference type="NCBI Taxonomy" id="449393"/>
    <lineage>
        <taxon>unclassified sequences</taxon>
        <taxon>metagenomes</taxon>
        <taxon>ecological metagenomes</taxon>
    </lineage>
</organism>
<dbReference type="InterPro" id="IPR014755">
    <property type="entry name" value="Cu-Rt/internalin_Ig-like"/>
</dbReference>
<dbReference type="SUPFAM" id="SSF81296">
    <property type="entry name" value="E set domains"/>
    <property type="match status" value="1"/>
</dbReference>
<evidence type="ECO:0000259" key="11">
    <source>
        <dbReference type="Pfam" id="PF05425"/>
    </source>
</evidence>
<evidence type="ECO:0000256" key="5">
    <source>
        <dbReference type="ARBA" id="ARBA00022729"/>
    </source>
</evidence>
<dbReference type="EMBL" id="CAEZVQ010000061">
    <property type="protein sequence ID" value="CAB4635374.1"/>
    <property type="molecule type" value="Genomic_DNA"/>
</dbReference>
<feature type="transmembrane region" description="Helical" evidence="9">
    <location>
        <begin position="360"/>
        <end position="383"/>
    </location>
</feature>
<dbReference type="Pfam" id="PF05425">
    <property type="entry name" value="CopD"/>
    <property type="match status" value="1"/>
</dbReference>
<dbReference type="GO" id="GO:0042597">
    <property type="term" value="C:periplasmic space"/>
    <property type="evidence" value="ECO:0007669"/>
    <property type="project" value="InterPro"/>
</dbReference>
<feature type="transmembrane region" description="Helical" evidence="9">
    <location>
        <begin position="435"/>
        <end position="454"/>
    </location>
</feature>
<evidence type="ECO:0000256" key="4">
    <source>
        <dbReference type="ARBA" id="ARBA00022723"/>
    </source>
</evidence>
<reference evidence="12" key="1">
    <citation type="submission" date="2020-05" db="EMBL/GenBank/DDBJ databases">
        <authorList>
            <person name="Chiriac C."/>
            <person name="Salcher M."/>
            <person name="Ghai R."/>
            <person name="Kavagutti S V."/>
        </authorList>
    </citation>
    <scope>NUCLEOTIDE SEQUENCE</scope>
</reference>
<dbReference type="AlphaFoldDB" id="A0A6J6JFQ4"/>
<dbReference type="GO" id="GO:0046688">
    <property type="term" value="P:response to copper ion"/>
    <property type="evidence" value="ECO:0007669"/>
    <property type="project" value="InterPro"/>
</dbReference>
<sequence length="457" mass="48542">MLTRRLFLFAVTVFSAVVSLSFFTSNVALAHNNQIDSSPKNGDTLATAPTTWSVSFAKSVPLNSVSGEVITSDGTRTPLTQFIHGSSDSVIVFTLPTGLAGSVTTRWRLVGVDGHIVSGRVGFVVQASVSNPTVPGSIDSQTPTTLMPAEPTILPLQEISESEATAVSEPIRVSLRSLQYLGIILLGGMLVSELAIAGGAMTVPLGRRFMIAGVALLAGSSFIQTLVFNNDIKEPSESSLSSLFSIFSSTPGAMLATKTIASVLLAAILFRSIQEGVLNKSTQLHLFLIVPMFLITLAYGGHSRSQSLPWLGIPIDALHVTSMAVWVGGLIAMLLIVIPNIPHDRALEAFQRFSSLAEKAVIVLVVTGAIQLLRLHSGITTIFTSSHGLLLLAKVSIVVLMLRLAAKNRNLLMRKTRDSLPSPSRLRAQLMRSTLIESAMGTLVIVLTATLVAISPT</sequence>
<evidence type="ECO:0000313" key="12">
    <source>
        <dbReference type="EMBL" id="CAB4635374.1"/>
    </source>
</evidence>
<gene>
    <name evidence="12" type="ORF">UFOPK2086_00595</name>
    <name evidence="13" type="ORF">UFOPK2214_01196</name>
</gene>
<evidence type="ECO:0000256" key="7">
    <source>
        <dbReference type="ARBA" id="ARBA00023008"/>
    </source>
</evidence>
<dbReference type="InterPro" id="IPR014756">
    <property type="entry name" value="Ig_E-set"/>
</dbReference>
<feature type="domain" description="Copper resistance protein D" evidence="11">
    <location>
        <begin position="348"/>
        <end position="451"/>
    </location>
</feature>
<evidence type="ECO:0000256" key="2">
    <source>
        <dbReference type="ARBA" id="ARBA00022475"/>
    </source>
</evidence>
<dbReference type="InterPro" id="IPR032694">
    <property type="entry name" value="CopC/D"/>
</dbReference>
<dbReference type="GO" id="GO:0005886">
    <property type="term" value="C:plasma membrane"/>
    <property type="evidence" value="ECO:0007669"/>
    <property type="project" value="UniProtKB-SubCell"/>
</dbReference>
<dbReference type="GO" id="GO:0006825">
    <property type="term" value="P:copper ion transport"/>
    <property type="evidence" value="ECO:0007669"/>
    <property type="project" value="InterPro"/>
</dbReference>
<name>A0A6J6JFQ4_9ZZZZ</name>
<feature type="transmembrane region" description="Helical" evidence="9">
    <location>
        <begin position="282"/>
        <end position="300"/>
    </location>
</feature>
<dbReference type="Gene3D" id="2.60.40.1220">
    <property type="match status" value="1"/>
</dbReference>
<keyword evidence="4" id="KW-0479">Metal-binding</keyword>
<keyword evidence="8 9" id="KW-0472">Membrane</keyword>
<dbReference type="PANTHER" id="PTHR34820">
    <property type="entry name" value="INNER MEMBRANE PROTEIN YEBZ"/>
    <property type="match status" value="1"/>
</dbReference>
<feature type="transmembrane region" description="Helical" evidence="9">
    <location>
        <begin position="389"/>
        <end position="406"/>
    </location>
</feature>
<evidence type="ECO:0000256" key="6">
    <source>
        <dbReference type="ARBA" id="ARBA00022989"/>
    </source>
</evidence>
<feature type="domain" description="CopC" evidence="10">
    <location>
        <begin position="31"/>
        <end position="125"/>
    </location>
</feature>
<dbReference type="GO" id="GO:0005507">
    <property type="term" value="F:copper ion binding"/>
    <property type="evidence" value="ECO:0007669"/>
    <property type="project" value="InterPro"/>
</dbReference>
<protein>
    <submittedName>
        <fullName evidence="12">Unannotated protein</fullName>
    </submittedName>
</protein>
<evidence type="ECO:0000256" key="8">
    <source>
        <dbReference type="ARBA" id="ARBA00023136"/>
    </source>
</evidence>
<proteinExistence type="predicted"/>
<feature type="transmembrane region" description="Helical" evidence="9">
    <location>
        <begin position="320"/>
        <end position="339"/>
    </location>
</feature>
<evidence type="ECO:0000256" key="3">
    <source>
        <dbReference type="ARBA" id="ARBA00022692"/>
    </source>
</evidence>
<keyword evidence="5" id="KW-0732">Signal</keyword>
<dbReference type="PANTHER" id="PTHR34820:SF4">
    <property type="entry name" value="INNER MEMBRANE PROTEIN YEBZ"/>
    <property type="match status" value="1"/>
</dbReference>
<comment type="subcellular location">
    <subcellularLocation>
        <location evidence="1">Cell membrane</location>
        <topology evidence="1">Multi-pass membrane protein</topology>
    </subcellularLocation>
</comment>
<keyword evidence="3 9" id="KW-0812">Transmembrane</keyword>
<feature type="transmembrane region" description="Helical" evidence="9">
    <location>
        <begin position="248"/>
        <end position="270"/>
    </location>
</feature>
<evidence type="ECO:0000313" key="13">
    <source>
        <dbReference type="EMBL" id="CAB4660366.1"/>
    </source>
</evidence>
<keyword evidence="2" id="KW-1003">Cell membrane</keyword>
<keyword evidence="6 9" id="KW-1133">Transmembrane helix</keyword>
<feature type="transmembrane region" description="Helical" evidence="9">
    <location>
        <begin position="209"/>
        <end position="228"/>
    </location>
</feature>
<accession>A0A6J6JFQ4</accession>
<dbReference type="InterPro" id="IPR007348">
    <property type="entry name" value="CopC_dom"/>
</dbReference>